<comment type="caution">
    <text evidence="4">Lacks conserved residue(s) required for the propagation of feature annotation.</text>
</comment>
<feature type="domain" description="Pseudouridine synthase I TruA alpha/beta" evidence="7">
    <location>
        <begin position="161"/>
        <end position="267"/>
    </location>
</feature>
<comment type="catalytic activity">
    <reaction evidence="4 5">
        <text>uridine(38/39/40) in tRNA = pseudouridine(38/39/40) in tRNA</text>
        <dbReference type="Rhea" id="RHEA:22376"/>
        <dbReference type="Rhea" id="RHEA-COMP:10085"/>
        <dbReference type="Rhea" id="RHEA-COMP:10087"/>
        <dbReference type="ChEBI" id="CHEBI:65314"/>
        <dbReference type="ChEBI" id="CHEBI:65315"/>
        <dbReference type="EC" id="5.4.99.12"/>
    </reaction>
</comment>
<evidence type="ECO:0000256" key="3">
    <source>
        <dbReference type="ARBA" id="ARBA00023235"/>
    </source>
</evidence>
<organism evidence="8 9">
    <name type="scientific">Demequina litorisediminis</name>
    <dbReference type="NCBI Taxonomy" id="1849022"/>
    <lineage>
        <taxon>Bacteria</taxon>
        <taxon>Bacillati</taxon>
        <taxon>Actinomycetota</taxon>
        <taxon>Actinomycetes</taxon>
        <taxon>Micrococcales</taxon>
        <taxon>Demequinaceae</taxon>
        <taxon>Demequina</taxon>
    </lineage>
</organism>
<dbReference type="InterPro" id="IPR020103">
    <property type="entry name" value="PsdUridine_synth_cat_dom_sf"/>
</dbReference>
<evidence type="ECO:0000313" key="8">
    <source>
        <dbReference type="EMBL" id="GMA36258.1"/>
    </source>
</evidence>
<dbReference type="PANTHER" id="PTHR11142">
    <property type="entry name" value="PSEUDOURIDYLATE SYNTHASE"/>
    <property type="match status" value="1"/>
</dbReference>
<evidence type="ECO:0000313" key="9">
    <source>
        <dbReference type="Proteomes" id="UP001157125"/>
    </source>
</evidence>
<keyword evidence="3 4" id="KW-0413">Isomerase</keyword>
<dbReference type="EMBL" id="BSUN01000001">
    <property type="protein sequence ID" value="GMA36258.1"/>
    <property type="molecule type" value="Genomic_DNA"/>
</dbReference>
<evidence type="ECO:0000259" key="7">
    <source>
        <dbReference type="Pfam" id="PF01416"/>
    </source>
</evidence>
<protein>
    <recommendedName>
        <fullName evidence="4">tRNA pseudouridine synthase A</fullName>
        <ecNumber evidence="4">5.4.99.12</ecNumber>
    </recommendedName>
    <alternativeName>
        <fullName evidence="4">tRNA pseudouridine(38-40) synthase</fullName>
    </alternativeName>
    <alternativeName>
        <fullName evidence="4">tRNA pseudouridylate synthase I</fullName>
    </alternativeName>
    <alternativeName>
        <fullName evidence="4">tRNA-uridine isomerase I</fullName>
    </alternativeName>
</protein>
<dbReference type="CDD" id="cd02570">
    <property type="entry name" value="PseudoU_synth_EcTruA"/>
    <property type="match status" value="1"/>
</dbReference>
<feature type="compositionally biased region" description="Basic and acidic residues" evidence="6">
    <location>
        <begin position="76"/>
        <end position="96"/>
    </location>
</feature>
<dbReference type="Proteomes" id="UP001157125">
    <property type="component" value="Unassembled WGS sequence"/>
</dbReference>
<gene>
    <name evidence="4 8" type="primary">truA</name>
    <name evidence="8" type="ORF">GCM10025876_24620</name>
</gene>
<dbReference type="SUPFAM" id="SSF55120">
    <property type="entry name" value="Pseudouridine synthase"/>
    <property type="match status" value="1"/>
</dbReference>
<feature type="region of interest" description="Disordered" evidence="6">
    <location>
        <begin position="73"/>
        <end position="97"/>
    </location>
</feature>
<comment type="caution">
    <text evidence="8">The sequence shown here is derived from an EMBL/GenBank/DDBJ whole genome shotgun (WGS) entry which is preliminary data.</text>
</comment>
<dbReference type="HAMAP" id="MF_00171">
    <property type="entry name" value="TruA"/>
    <property type="match status" value="1"/>
</dbReference>
<comment type="similarity">
    <text evidence="1 4 5">Belongs to the tRNA pseudouridine synthase TruA family.</text>
</comment>
<accession>A0ABQ6IHR2</accession>
<evidence type="ECO:0000256" key="6">
    <source>
        <dbReference type="SAM" id="MobiDB-lite"/>
    </source>
</evidence>
<dbReference type="InterPro" id="IPR020095">
    <property type="entry name" value="PsdUridine_synth_TruA_C"/>
</dbReference>
<dbReference type="InterPro" id="IPR001406">
    <property type="entry name" value="PsdUridine_synth_TruA"/>
</dbReference>
<feature type="binding site" evidence="4">
    <location>
        <position position="127"/>
    </location>
    <ligand>
        <name>substrate</name>
    </ligand>
</feature>
<evidence type="ECO:0000256" key="1">
    <source>
        <dbReference type="ARBA" id="ARBA00009375"/>
    </source>
</evidence>
<dbReference type="Gene3D" id="3.30.70.660">
    <property type="entry name" value="Pseudouridine synthase I, catalytic domain, C-terminal subdomain"/>
    <property type="match status" value="1"/>
</dbReference>
<dbReference type="Pfam" id="PF01416">
    <property type="entry name" value="PseudoU_synth_1"/>
    <property type="match status" value="1"/>
</dbReference>
<dbReference type="PANTHER" id="PTHR11142:SF0">
    <property type="entry name" value="TRNA PSEUDOURIDINE SYNTHASE-LIKE 1"/>
    <property type="match status" value="1"/>
</dbReference>
<name>A0ABQ6IHR2_9MICO</name>
<dbReference type="RefSeq" id="WP_284328472.1">
    <property type="nucleotide sequence ID" value="NZ_BSUN01000001.1"/>
</dbReference>
<feature type="active site" description="Nucleophile" evidence="4">
    <location>
        <position position="58"/>
    </location>
</feature>
<evidence type="ECO:0000256" key="2">
    <source>
        <dbReference type="ARBA" id="ARBA00022694"/>
    </source>
</evidence>
<reference evidence="9" key="1">
    <citation type="journal article" date="2019" name="Int. J. Syst. Evol. Microbiol.">
        <title>The Global Catalogue of Microorganisms (GCM) 10K type strain sequencing project: providing services to taxonomists for standard genome sequencing and annotation.</title>
        <authorList>
            <consortium name="The Broad Institute Genomics Platform"/>
            <consortium name="The Broad Institute Genome Sequencing Center for Infectious Disease"/>
            <person name="Wu L."/>
            <person name="Ma J."/>
        </authorList>
    </citation>
    <scope>NUCLEOTIDE SEQUENCE [LARGE SCALE GENOMIC DNA]</scope>
    <source>
        <strain evidence="9">NBRC 112299</strain>
    </source>
</reference>
<dbReference type="InterPro" id="IPR020094">
    <property type="entry name" value="TruA/RsuA/RluB/E/F_N"/>
</dbReference>
<dbReference type="PIRSF" id="PIRSF001430">
    <property type="entry name" value="tRNA_psdUrid_synth"/>
    <property type="match status" value="1"/>
</dbReference>
<keyword evidence="9" id="KW-1185">Reference proteome</keyword>
<dbReference type="EC" id="5.4.99.12" evidence="4"/>
<keyword evidence="2 4" id="KW-0819">tRNA processing</keyword>
<sequence length="287" mass="31340">MRARLVFSYDGTDFAGWATQPGLRTVQGVLEEALGRIVREPSTGEPGVHRLTVAGRTDAGVHARHQVAHVDLPAEAWERMPGRSDRSPAQGLRDRLQGTTPDDVVIVEASVAPEGFDARFSATQRRYAYRVCDQRELRDPLTRRHVLWHDHGLDVSALNEASATLTGLRDFAAFCKAREGATTIRDLVEFSWERRLDGPDQGLVVATVRADAFCHSMVRSLVGAVLPVGQGRRDLNWLAAAAALDARAQGVAVAPAHGLTLEQVSYPADADLASRAELTRARREPVD</sequence>
<dbReference type="Gene3D" id="3.30.70.580">
    <property type="entry name" value="Pseudouridine synthase I, catalytic domain, N-terminal subdomain"/>
    <property type="match status" value="1"/>
</dbReference>
<proteinExistence type="inferred from homology"/>
<evidence type="ECO:0000256" key="4">
    <source>
        <dbReference type="HAMAP-Rule" id="MF_00171"/>
    </source>
</evidence>
<comment type="function">
    <text evidence="4">Formation of pseudouridine at positions 38, 39 and 40 in the anticodon stem and loop of transfer RNAs.</text>
</comment>
<evidence type="ECO:0000256" key="5">
    <source>
        <dbReference type="RuleBase" id="RU003792"/>
    </source>
</evidence>
<comment type="subunit">
    <text evidence="4">Homodimer.</text>
</comment>
<dbReference type="InterPro" id="IPR020097">
    <property type="entry name" value="PsdUridine_synth_TruA_a/b_dom"/>
</dbReference>